<dbReference type="CDD" id="cd08556">
    <property type="entry name" value="GDPD"/>
    <property type="match status" value="1"/>
</dbReference>
<dbReference type="EMBL" id="PZHR01000031">
    <property type="protein sequence ID" value="PTK59021.1"/>
    <property type="molecule type" value="Genomic_DNA"/>
</dbReference>
<dbReference type="OrthoDB" id="384721at2"/>
<dbReference type="GeneID" id="66776599"/>
<dbReference type="InterPro" id="IPR030395">
    <property type="entry name" value="GP_PDE_dom"/>
</dbReference>
<dbReference type="PANTHER" id="PTHR46211:SF1">
    <property type="entry name" value="GLYCEROPHOSPHODIESTER PHOSPHODIESTERASE, CYTOPLASMIC"/>
    <property type="match status" value="1"/>
</dbReference>
<dbReference type="EMBL" id="UHDS01000001">
    <property type="protein sequence ID" value="SUM54853.1"/>
    <property type="molecule type" value="Genomic_DNA"/>
</dbReference>
<sequence length="247" mass="28488">MQLKEERQNLLLVAHRGLSSEYPENTLIAFQAALQSNIDMLEIDLHRTADGCLVVIHDDSIDRTSNGSEKIKAATLDALRQYDFGISKNSLFERQLIPTFEEVLQLIQSLPQTLLIEVKQPKNYPGIENDLFNKLEQYNINKDKVIIQSFDQNFIEVLYKKGFGCRLGVLISRKRYWYHMPKFRKISAYADFVNPHYSLVTKTFMKQAHQNGLKVMPYTVNDGNLARKLERLGVDGLISNNPNLLFH</sequence>
<dbReference type="RefSeq" id="WP_096809167.1">
    <property type="nucleotide sequence ID" value="NZ_BMCF01000002.1"/>
</dbReference>
<evidence type="ECO:0000313" key="5">
    <source>
        <dbReference type="Proteomes" id="UP000254412"/>
    </source>
</evidence>
<dbReference type="AlphaFoldDB" id="A0A291JK80"/>
<dbReference type="PROSITE" id="PS51704">
    <property type="entry name" value="GP_PDE"/>
    <property type="match status" value="1"/>
</dbReference>
<dbReference type="PANTHER" id="PTHR46211">
    <property type="entry name" value="GLYCEROPHOSPHORYL DIESTER PHOSPHODIESTERASE"/>
    <property type="match status" value="1"/>
</dbReference>
<dbReference type="Pfam" id="PF03009">
    <property type="entry name" value="GDPD"/>
    <property type="match status" value="1"/>
</dbReference>
<dbReference type="GO" id="GO:0006629">
    <property type="term" value="P:lipid metabolic process"/>
    <property type="evidence" value="ECO:0007669"/>
    <property type="project" value="InterPro"/>
</dbReference>
<dbReference type="Gene3D" id="3.20.20.190">
    <property type="entry name" value="Phosphatidylinositol (PI) phosphodiesterase"/>
    <property type="match status" value="1"/>
</dbReference>
<dbReference type="EC" id="3.1.4.46" evidence="3"/>
<reference evidence="3 5" key="3">
    <citation type="submission" date="2018-06" db="EMBL/GenBank/DDBJ databases">
        <authorList>
            <consortium name="Pathogen Informatics"/>
            <person name="Doyle S."/>
        </authorList>
    </citation>
    <scope>NUCLEOTIDE SEQUENCE [LARGE SCALE GENOMIC DNA]</scope>
    <source>
        <strain evidence="3 5">NCTC13834</strain>
    </source>
</reference>
<feature type="domain" description="GP-PDE" evidence="1">
    <location>
        <begin position="10"/>
        <end position="247"/>
    </location>
</feature>
<reference evidence="2" key="2">
    <citation type="submission" date="2018-03" db="EMBL/GenBank/DDBJ databases">
        <authorList>
            <person name="Keele B.F."/>
        </authorList>
    </citation>
    <scope>NUCLEOTIDE SEQUENCE</scope>
    <source>
        <strain evidence="2">SNUC 4337</strain>
    </source>
</reference>
<dbReference type="KEGG" id="snl:BJD96_05770"/>
<evidence type="ECO:0000313" key="2">
    <source>
        <dbReference type="EMBL" id="PTK59021.1"/>
    </source>
</evidence>
<dbReference type="Proteomes" id="UP000240400">
    <property type="component" value="Unassembled WGS sequence"/>
</dbReference>
<reference evidence="2 4" key="1">
    <citation type="journal article" date="2016" name="Front. Microbiol.">
        <title>Comprehensive Phylogenetic Analysis of Bovine Non-aureus Staphylococci Species Based on Whole-Genome Sequencing.</title>
        <authorList>
            <person name="Naushad S."/>
            <person name="Barkema H.W."/>
            <person name="Luby C."/>
            <person name="Condas L.A."/>
            <person name="Nobrega D.B."/>
            <person name="Carson D.A."/>
            <person name="De Buck J."/>
        </authorList>
    </citation>
    <scope>NUCLEOTIDE SEQUENCE [LARGE SCALE GENOMIC DNA]</scope>
    <source>
        <strain evidence="2 4">SNUC 4337</strain>
    </source>
</reference>
<accession>A0A291JK80</accession>
<dbReference type="GO" id="GO:0008889">
    <property type="term" value="F:glycerophosphodiester phosphodiesterase activity"/>
    <property type="evidence" value="ECO:0007669"/>
    <property type="project" value="UniProtKB-EC"/>
</dbReference>
<evidence type="ECO:0000313" key="4">
    <source>
        <dbReference type="Proteomes" id="UP000240400"/>
    </source>
</evidence>
<gene>
    <name evidence="3" type="primary">ugpQ_2</name>
    <name evidence="2" type="ORF">BUZ61_07165</name>
    <name evidence="3" type="ORF">NCTC13834_01200</name>
</gene>
<name>A0A291JK80_9STAP</name>
<organism evidence="3 5">
    <name type="scientific">Staphylococcus nepalensis</name>
    <dbReference type="NCBI Taxonomy" id="214473"/>
    <lineage>
        <taxon>Bacteria</taxon>
        <taxon>Bacillati</taxon>
        <taxon>Bacillota</taxon>
        <taxon>Bacilli</taxon>
        <taxon>Bacillales</taxon>
        <taxon>Staphylococcaceae</taxon>
        <taxon>Staphylococcus</taxon>
    </lineage>
</organism>
<keyword evidence="3" id="KW-0378">Hydrolase</keyword>
<proteinExistence type="predicted"/>
<protein>
    <submittedName>
        <fullName evidence="2">Glycerophosphodiester phosphodiesterase</fullName>
    </submittedName>
    <submittedName>
        <fullName evidence="3">Glycerophosphoryl diester phosphodiesterase</fullName>
        <ecNumber evidence="3">3.1.4.46</ecNumber>
    </submittedName>
</protein>
<dbReference type="Proteomes" id="UP000254412">
    <property type="component" value="Unassembled WGS sequence"/>
</dbReference>
<evidence type="ECO:0000259" key="1">
    <source>
        <dbReference type="PROSITE" id="PS51704"/>
    </source>
</evidence>
<evidence type="ECO:0000313" key="3">
    <source>
        <dbReference type="EMBL" id="SUM54853.1"/>
    </source>
</evidence>
<dbReference type="SUPFAM" id="SSF51695">
    <property type="entry name" value="PLC-like phosphodiesterases"/>
    <property type="match status" value="1"/>
</dbReference>
<dbReference type="InterPro" id="IPR017946">
    <property type="entry name" value="PLC-like_Pdiesterase_TIM-brl"/>
</dbReference>